<dbReference type="InterPro" id="IPR010037">
    <property type="entry name" value="FkbH_domain"/>
</dbReference>
<dbReference type="NCBIfam" id="TIGR01686">
    <property type="entry name" value="FkbH"/>
    <property type="match status" value="1"/>
</dbReference>
<sequence>MHTADYLFPRDLEVSPTGLKKMIVIGSCLSEAYTSEFKKLNPQLEVDNIIFGNAMQLPEKSREELATVDLQYIQLPLRNVLTDGVIRPPAGGASDWLELGKANIDFLLKYALAYSGSLLTIVSNFVVPQGKLAPSLSDQDSALDLTRIVTELNFYLADALRKLPNTYLADVNMIAASMGKKYFLDDVVYFFTHGVPLGLDEFIAAEQEFSGDAPNRLDGNLDKVARYDGKVGEFYGAVYRQVETIHRVIHQTDSVKLVIFDLDNTMWRGLVGEHYEPQGAWPQMFGWPLGVWDAINQLRRRGIIVSLCSKNDQAVVTSKWRQVVPLPFIEFSDFLVPQINWQPKAENVATIMHALSLTAKNVVFVDDNPVERDAVKSAHPEMRVIGADPFAIKRILTWAPETQIARLSAESAQREASLIGKVKRDEERAAMPREAFLRQLNTRLEMVEIHNREAPQFFRVLELVNKTNQFNTVGARRAAEDYDQHWAQGGRVFAFSVGDRYTEYGLVGALFTLGNCITQFVMSCRVLGMEIELAVLREVIAVLLAAQPAMVVSGLVLKTDKNTPSQGVFAAAGFVGTDNPQIFLRTAAPTSPLAPHVPATWV</sequence>
<dbReference type="NCBIfam" id="TIGR01681">
    <property type="entry name" value="HAD-SF-IIIC"/>
    <property type="match status" value="1"/>
</dbReference>
<evidence type="ECO:0000313" key="1">
    <source>
        <dbReference type="EMBL" id="MYN28976.1"/>
    </source>
</evidence>
<dbReference type="InterPro" id="IPR036514">
    <property type="entry name" value="SGNH_hydro_sf"/>
</dbReference>
<dbReference type="SUPFAM" id="SSF56784">
    <property type="entry name" value="HAD-like"/>
    <property type="match status" value="1"/>
</dbReference>
<proteinExistence type="predicted"/>
<evidence type="ECO:0000313" key="2">
    <source>
        <dbReference type="Proteomes" id="UP000642144"/>
    </source>
</evidence>
<dbReference type="Gene3D" id="3.40.50.1110">
    <property type="entry name" value="SGNH hydrolase"/>
    <property type="match status" value="1"/>
</dbReference>
<accession>A0ABW9W4L3</accession>
<dbReference type="Gene3D" id="3.40.50.1000">
    <property type="entry name" value="HAD superfamily/HAD-like"/>
    <property type="match status" value="1"/>
</dbReference>
<reference evidence="1 2" key="1">
    <citation type="submission" date="2019-12" db="EMBL/GenBank/DDBJ databases">
        <title>Novel species isolated from a subtropical stream in China.</title>
        <authorList>
            <person name="Lu H."/>
        </authorList>
    </citation>
    <scope>NUCLEOTIDE SEQUENCE [LARGE SCALE GENOMIC DNA]</scope>
    <source>
        <strain evidence="1 2">CY42W</strain>
    </source>
</reference>
<protein>
    <submittedName>
        <fullName evidence="1">HAD-IIIC family phosphatase</fullName>
    </submittedName>
</protein>
<organism evidence="1 2">
    <name type="scientific">Duganella levis</name>
    <dbReference type="NCBI Taxonomy" id="2692169"/>
    <lineage>
        <taxon>Bacteria</taxon>
        <taxon>Pseudomonadati</taxon>
        <taxon>Pseudomonadota</taxon>
        <taxon>Betaproteobacteria</taxon>
        <taxon>Burkholderiales</taxon>
        <taxon>Oxalobacteraceae</taxon>
        <taxon>Telluria group</taxon>
        <taxon>Duganella</taxon>
    </lineage>
</organism>
<dbReference type="EMBL" id="WWCT01000019">
    <property type="protein sequence ID" value="MYN28976.1"/>
    <property type="molecule type" value="Genomic_DNA"/>
</dbReference>
<comment type="caution">
    <text evidence="1">The sequence shown here is derived from an EMBL/GenBank/DDBJ whole genome shotgun (WGS) entry which is preliminary data.</text>
</comment>
<dbReference type="InterPro" id="IPR036412">
    <property type="entry name" value="HAD-like_sf"/>
</dbReference>
<gene>
    <name evidence="1" type="ORF">GTP69_21460</name>
</gene>
<keyword evidence="2" id="KW-1185">Reference proteome</keyword>
<name>A0ABW9W4L3_9BURK</name>
<dbReference type="InterPro" id="IPR010033">
    <property type="entry name" value="HAD_SF_ppase_IIIC"/>
</dbReference>
<dbReference type="Proteomes" id="UP000642144">
    <property type="component" value="Unassembled WGS sequence"/>
</dbReference>
<dbReference type="RefSeq" id="WP_161056757.1">
    <property type="nucleotide sequence ID" value="NZ_WWCT01000019.1"/>
</dbReference>
<dbReference type="InterPro" id="IPR023214">
    <property type="entry name" value="HAD_sf"/>
</dbReference>